<comment type="caution">
    <text evidence="1">The sequence shown here is derived from an EMBL/GenBank/DDBJ whole genome shotgun (WGS) entry which is preliminary data.</text>
</comment>
<sequence>MDLKTSMIIRYTDLHHVEPVTNCHTNTIECTWKHVRLRNRAECSKFFHSEEPVENIMVKMCLKIKRLNNSNIMNVEETCFTFKEAKESILAKMHSSTNRSNKFKLSY</sequence>
<evidence type="ECO:0000313" key="2">
    <source>
        <dbReference type="Proteomes" id="UP000886998"/>
    </source>
</evidence>
<gene>
    <name evidence="1" type="ORF">TNIN_389151</name>
</gene>
<proteinExistence type="predicted"/>
<protein>
    <submittedName>
        <fullName evidence="1">Uncharacterized protein</fullName>
    </submittedName>
</protein>
<accession>A0A8X6YQ47</accession>
<reference evidence="1" key="1">
    <citation type="submission" date="2020-08" db="EMBL/GenBank/DDBJ databases">
        <title>Multicomponent nature underlies the extraordinary mechanical properties of spider dragline silk.</title>
        <authorList>
            <person name="Kono N."/>
            <person name="Nakamura H."/>
            <person name="Mori M."/>
            <person name="Yoshida Y."/>
            <person name="Ohtoshi R."/>
            <person name="Malay A.D."/>
            <person name="Moran D.A.P."/>
            <person name="Tomita M."/>
            <person name="Numata K."/>
            <person name="Arakawa K."/>
        </authorList>
    </citation>
    <scope>NUCLEOTIDE SEQUENCE</scope>
</reference>
<name>A0A8X6YQ47_9ARAC</name>
<dbReference type="EMBL" id="BMAV01021910">
    <property type="protein sequence ID" value="GFY76418.1"/>
    <property type="molecule type" value="Genomic_DNA"/>
</dbReference>
<keyword evidence="2" id="KW-1185">Reference proteome</keyword>
<dbReference type="AlphaFoldDB" id="A0A8X6YQ47"/>
<organism evidence="1 2">
    <name type="scientific">Trichonephila inaurata madagascariensis</name>
    <dbReference type="NCBI Taxonomy" id="2747483"/>
    <lineage>
        <taxon>Eukaryota</taxon>
        <taxon>Metazoa</taxon>
        <taxon>Ecdysozoa</taxon>
        <taxon>Arthropoda</taxon>
        <taxon>Chelicerata</taxon>
        <taxon>Arachnida</taxon>
        <taxon>Araneae</taxon>
        <taxon>Araneomorphae</taxon>
        <taxon>Entelegynae</taxon>
        <taxon>Araneoidea</taxon>
        <taxon>Nephilidae</taxon>
        <taxon>Trichonephila</taxon>
        <taxon>Trichonephila inaurata</taxon>
    </lineage>
</organism>
<dbReference type="Proteomes" id="UP000886998">
    <property type="component" value="Unassembled WGS sequence"/>
</dbReference>
<evidence type="ECO:0000313" key="1">
    <source>
        <dbReference type="EMBL" id="GFY76418.1"/>
    </source>
</evidence>